<keyword evidence="4" id="KW-0812">Transmembrane</keyword>
<evidence type="ECO:0000256" key="4">
    <source>
        <dbReference type="SAM" id="Phobius"/>
    </source>
</evidence>
<feature type="coiled-coil region" evidence="2">
    <location>
        <begin position="192"/>
        <end position="219"/>
    </location>
</feature>
<evidence type="ECO:0000313" key="7">
    <source>
        <dbReference type="EMBL" id="UYV79553.1"/>
    </source>
</evidence>
<evidence type="ECO:0000313" key="8">
    <source>
        <dbReference type="Proteomes" id="UP001235939"/>
    </source>
</evidence>
<dbReference type="PANTHER" id="PTHR44157:SF1">
    <property type="entry name" value="DNAJ HOMOLOG SUBFAMILY C MEMBER 11"/>
    <property type="match status" value="1"/>
</dbReference>
<sequence length="342" mass="38171">MYHNIIISGESLQSPSDSQTAGPAHSGLPDMEGRQTVQYDHIPSVGQLHRTLYQFHPGKSPKSWSPILAILTSPLLLQFGIPNTFGMVSYTHKLPDNGRVKGTVKVGTLGALLEYGMDTKLSRHSTLGASVVVGIPSGITLKIKLHRASQSYVFPIYLSEEILPGAVFYATFVPLLSWYAIKYFVIDPYNERQKKKEALRQRENNATRLAERRREAEAAVSLMQETYARACEQERNRGGLIIFQALYGKLIFQDSGEVINDTSSIGTGHIIDVTVPLQCLVKDSKLILPESSKSNLPGFYDPCLGEEKSLSVRYQFRNLTHMVTISDEEQLRIPKESHLIHS</sequence>
<evidence type="ECO:0000256" key="3">
    <source>
        <dbReference type="SAM" id="MobiDB-lite"/>
    </source>
</evidence>
<dbReference type="PANTHER" id="PTHR44157">
    <property type="entry name" value="DNAJ HOMOLOG SUBFAMILY C MEMBER 11"/>
    <property type="match status" value="1"/>
</dbReference>
<feature type="transmembrane region" description="Helical" evidence="4">
    <location>
        <begin position="166"/>
        <end position="186"/>
    </location>
</feature>
<evidence type="ECO:0000259" key="5">
    <source>
        <dbReference type="Pfam" id="PF11875"/>
    </source>
</evidence>
<dbReference type="Pfam" id="PF22774">
    <property type="entry name" value="DNAJC11_beta-barrel"/>
    <property type="match status" value="1"/>
</dbReference>
<keyword evidence="2" id="KW-0175">Coiled coil</keyword>
<name>A0ABY6LET2_9ARAC</name>
<reference evidence="7 8" key="1">
    <citation type="submission" date="2022-01" db="EMBL/GenBank/DDBJ databases">
        <title>A chromosomal length assembly of Cordylochernes scorpioides.</title>
        <authorList>
            <person name="Zeh D."/>
            <person name="Zeh J."/>
        </authorList>
    </citation>
    <scope>NUCLEOTIDE SEQUENCE [LARGE SCALE GENOMIC DNA]</scope>
    <source>
        <strain evidence="7">IN4F17</strain>
        <tissue evidence="7">Whole Body</tissue>
    </source>
</reference>
<accession>A0ABY6LET2</accession>
<dbReference type="InterPro" id="IPR052243">
    <property type="entry name" value="Mito_inner_membrane_organizer"/>
</dbReference>
<keyword evidence="4" id="KW-0472">Membrane</keyword>
<feature type="domain" description="DnaJ-like protein C11 C-terminal" evidence="5">
    <location>
        <begin position="200"/>
        <end position="334"/>
    </location>
</feature>
<dbReference type="EMBL" id="CP092879">
    <property type="protein sequence ID" value="UYV79553.1"/>
    <property type="molecule type" value="Genomic_DNA"/>
</dbReference>
<dbReference type="Proteomes" id="UP001235939">
    <property type="component" value="Chromosome 17"/>
</dbReference>
<keyword evidence="4" id="KW-1133">Transmembrane helix</keyword>
<dbReference type="InterPro" id="IPR055225">
    <property type="entry name" value="DNAJC11-like_beta-barrel"/>
</dbReference>
<proteinExistence type="predicted"/>
<evidence type="ECO:0000256" key="2">
    <source>
        <dbReference type="SAM" id="Coils"/>
    </source>
</evidence>
<dbReference type="Pfam" id="PF11875">
    <property type="entry name" value="DnaJ-like_C11_C"/>
    <property type="match status" value="1"/>
</dbReference>
<evidence type="ECO:0000256" key="1">
    <source>
        <dbReference type="ARBA" id="ARBA00023186"/>
    </source>
</evidence>
<protein>
    <submittedName>
        <fullName evidence="7">DNAJC11</fullName>
    </submittedName>
</protein>
<dbReference type="InterPro" id="IPR024586">
    <property type="entry name" value="DnaJ-like_C11_C"/>
</dbReference>
<gene>
    <name evidence="7" type="ORF">LAZ67_17003096</name>
</gene>
<keyword evidence="8" id="KW-1185">Reference proteome</keyword>
<organism evidence="7 8">
    <name type="scientific">Cordylochernes scorpioides</name>
    <dbReference type="NCBI Taxonomy" id="51811"/>
    <lineage>
        <taxon>Eukaryota</taxon>
        <taxon>Metazoa</taxon>
        <taxon>Ecdysozoa</taxon>
        <taxon>Arthropoda</taxon>
        <taxon>Chelicerata</taxon>
        <taxon>Arachnida</taxon>
        <taxon>Pseudoscorpiones</taxon>
        <taxon>Cheliferoidea</taxon>
        <taxon>Chernetidae</taxon>
        <taxon>Cordylochernes</taxon>
    </lineage>
</organism>
<feature type="compositionally biased region" description="Polar residues" evidence="3">
    <location>
        <begin position="11"/>
        <end position="21"/>
    </location>
</feature>
<feature type="domain" description="DNAJC11-like beta-barrel" evidence="6">
    <location>
        <begin position="77"/>
        <end position="152"/>
    </location>
</feature>
<keyword evidence="1" id="KW-0143">Chaperone</keyword>
<feature type="region of interest" description="Disordered" evidence="3">
    <location>
        <begin position="11"/>
        <end position="31"/>
    </location>
</feature>
<evidence type="ECO:0000259" key="6">
    <source>
        <dbReference type="Pfam" id="PF22774"/>
    </source>
</evidence>